<evidence type="ECO:0000313" key="2">
    <source>
        <dbReference type="Proteomes" id="UP000006237"/>
    </source>
</evidence>
<sequence length="56" mass="6410">MLLDKACGRVVVGFYMQLKLLVANDRDVWLSAWFERGQKAYCKPMLRSPGNPHVTV</sequence>
<dbReference type="Proteomes" id="UP000006237">
    <property type="component" value="Unassembled WGS sequence"/>
</dbReference>
<evidence type="ECO:0000313" key="1">
    <source>
        <dbReference type="EMBL" id="EEI62531.1"/>
    </source>
</evidence>
<organism evidence="1 2">
    <name type="scientific">Corynebacterium glucuronolyticum ATCC 51866</name>
    <dbReference type="NCBI Taxonomy" id="548478"/>
    <lineage>
        <taxon>Bacteria</taxon>
        <taxon>Bacillati</taxon>
        <taxon>Actinomycetota</taxon>
        <taxon>Actinomycetes</taxon>
        <taxon>Mycobacteriales</taxon>
        <taxon>Corynebacteriaceae</taxon>
        <taxon>Corynebacterium</taxon>
    </lineage>
</organism>
<accession>A0ABM9XN22</accession>
<gene>
    <name evidence="1" type="ORF">HMPREF0293_1680</name>
</gene>
<keyword evidence="2" id="KW-1185">Reference proteome</keyword>
<protein>
    <submittedName>
        <fullName evidence="1">Uncharacterized protein</fullName>
    </submittedName>
</protein>
<comment type="caution">
    <text evidence="1">The sequence shown here is derived from an EMBL/GenBank/DDBJ whole genome shotgun (WGS) entry which is preliminary data.</text>
</comment>
<proteinExistence type="predicted"/>
<name>A0ABM9XN22_9CORY</name>
<dbReference type="EMBL" id="ACHF01000067">
    <property type="protein sequence ID" value="EEI62531.1"/>
    <property type="molecule type" value="Genomic_DNA"/>
</dbReference>
<reference evidence="1 2" key="1">
    <citation type="submission" date="2009-01" db="EMBL/GenBank/DDBJ databases">
        <authorList>
            <person name="Qin X."/>
            <person name="Bachman B."/>
            <person name="Battles P."/>
            <person name="Bell A."/>
            <person name="Bess C."/>
            <person name="Bickham C."/>
            <person name="Chaboub L."/>
            <person name="Chen D."/>
            <person name="Coyle M."/>
            <person name="Deiros D.R."/>
            <person name="Dinh H."/>
            <person name="Forbes L."/>
            <person name="Fowler G."/>
            <person name="Francisco L."/>
            <person name="Fu Q."/>
            <person name="Gubbala S."/>
            <person name="Hale W."/>
            <person name="Han Y."/>
            <person name="Hemphill L."/>
            <person name="Highlander S.K."/>
            <person name="Hirani K."/>
            <person name="Hogues M."/>
            <person name="Jackson L."/>
            <person name="Jakkamsetti A."/>
            <person name="Javaid M."/>
            <person name="Jiang H."/>
            <person name="Korchina V."/>
            <person name="Kovar C."/>
            <person name="Lara F."/>
            <person name="Lee S."/>
            <person name="Mata R."/>
            <person name="Mathew T."/>
            <person name="Moen C."/>
            <person name="Morales K."/>
            <person name="Munidasa M."/>
            <person name="Nazareth L."/>
            <person name="Ngo R."/>
            <person name="Nguyen L."/>
            <person name="Okwuonu G."/>
            <person name="Ongeri F."/>
            <person name="Patil S."/>
            <person name="Petrosino J."/>
            <person name="Pham C."/>
            <person name="Pham P."/>
            <person name="Pu L.-L."/>
            <person name="Puazo M."/>
            <person name="Raj R."/>
            <person name="Reid J."/>
            <person name="Rouhana J."/>
            <person name="Saada N."/>
            <person name="Shang Y."/>
            <person name="Simmons D."/>
            <person name="Thornton R."/>
            <person name="Warren J."/>
            <person name="Weissenberger G."/>
            <person name="Zhang J."/>
            <person name="Zhang L."/>
            <person name="Zhou C."/>
            <person name="Zhu D."/>
            <person name="Muzny D."/>
            <person name="Worley K."/>
            <person name="Gibbs R."/>
        </authorList>
    </citation>
    <scope>NUCLEOTIDE SEQUENCE [LARGE SCALE GENOMIC DNA]</scope>
    <source>
        <strain evidence="1 2">ATCC 51866</strain>
    </source>
</reference>